<proteinExistence type="predicted"/>
<evidence type="ECO:0000313" key="1">
    <source>
        <dbReference type="EMBL" id="MPM46256.1"/>
    </source>
</evidence>
<sequence length="95" mass="10323">MIKQGVKLFDLKRRHMIFGFTRVERGDGIHHVFVGDVEILRHLVYSVFDHCHKAAPLSLIASASPLSDTATAEQGAEPIAAPSSCIVSPVWISAA</sequence>
<gene>
    <name evidence="1" type="ORF">SDC9_92954</name>
</gene>
<dbReference type="AlphaFoldDB" id="A0A645A021"/>
<accession>A0A645A021</accession>
<name>A0A645A021_9ZZZZ</name>
<comment type="caution">
    <text evidence="1">The sequence shown here is derived from an EMBL/GenBank/DDBJ whole genome shotgun (WGS) entry which is preliminary data.</text>
</comment>
<organism evidence="1">
    <name type="scientific">bioreactor metagenome</name>
    <dbReference type="NCBI Taxonomy" id="1076179"/>
    <lineage>
        <taxon>unclassified sequences</taxon>
        <taxon>metagenomes</taxon>
        <taxon>ecological metagenomes</taxon>
    </lineage>
</organism>
<protein>
    <submittedName>
        <fullName evidence="1">Uncharacterized protein</fullName>
    </submittedName>
</protein>
<dbReference type="EMBL" id="VSSQ01011206">
    <property type="protein sequence ID" value="MPM46256.1"/>
    <property type="molecule type" value="Genomic_DNA"/>
</dbReference>
<reference evidence="1" key="1">
    <citation type="submission" date="2019-08" db="EMBL/GenBank/DDBJ databases">
        <authorList>
            <person name="Kucharzyk K."/>
            <person name="Murdoch R.W."/>
            <person name="Higgins S."/>
            <person name="Loffler F."/>
        </authorList>
    </citation>
    <scope>NUCLEOTIDE SEQUENCE</scope>
</reference>